<dbReference type="OrthoDB" id="3727008at2"/>
<dbReference type="AlphaFoldDB" id="A0A323TJ70"/>
<evidence type="ECO:0000313" key="3">
    <source>
        <dbReference type="Proteomes" id="UP000248214"/>
    </source>
</evidence>
<feature type="transmembrane region" description="Helical" evidence="1">
    <location>
        <begin position="20"/>
        <end position="39"/>
    </location>
</feature>
<comment type="caution">
    <text evidence="2">The sequence shown here is derived from an EMBL/GenBank/DDBJ whole genome shotgun (WGS) entry which is preliminary data.</text>
</comment>
<dbReference type="EMBL" id="PDOD01000001">
    <property type="protein sequence ID" value="PYZ95142.1"/>
    <property type="molecule type" value="Genomic_DNA"/>
</dbReference>
<organism evidence="2 3">
    <name type="scientific">Salipaludibacillus keqinensis</name>
    <dbReference type="NCBI Taxonomy" id="2045207"/>
    <lineage>
        <taxon>Bacteria</taxon>
        <taxon>Bacillati</taxon>
        <taxon>Bacillota</taxon>
        <taxon>Bacilli</taxon>
        <taxon>Bacillales</taxon>
        <taxon>Bacillaceae</taxon>
    </lineage>
</organism>
<evidence type="ECO:0000256" key="1">
    <source>
        <dbReference type="SAM" id="Phobius"/>
    </source>
</evidence>
<keyword evidence="1" id="KW-1133">Transmembrane helix</keyword>
<keyword evidence="3" id="KW-1185">Reference proteome</keyword>
<gene>
    <name evidence="2" type="ORF">CR194_06405</name>
</gene>
<evidence type="ECO:0000313" key="2">
    <source>
        <dbReference type="EMBL" id="PYZ95142.1"/>
    </source>
</evidence>
<name>A0A323TJ70_9BACI</name>
<accession>A0A323TJ70</accession>
<proteinExistence type="predicted"/>
<sequence>MILLSQISKILYKKIGLKTWLASLIIFLLFMIFVLPQVAAYTKNITGTGESPDGSYWYSASELYHLADEYGEEGRNYYVVSRFTFDIVWPLVYLFFLSSSLTVLFRKVNRYPLFQYLHLLPFGGVVFDFLENMSASIVMWRYPEKTPIIAELTPIFTFVKWNFIYVSFACLLVGAILFTLQVIRNSGSNK</sequence>
<keyword evidence="1" id="KW-0812">Transmembrane</keyword>
<reference evidence="2 3" key="1">
    <citation type="submission" date="2017-10" db="EMBL/GenBank/DDBJ databases">
        <title>Bacillus sp. nov., a halophilic bacterium isolated from a Keqin Lake.</title>
        <authorList>
            <person name="Wang H."/>
        </authorList>
    </citation>
    <scope>NUCLEOTIDE SEQUENCE [LARGE SCALE GENOMIC DNA]</scope>
    <source>
        <strain evidence="2 3">KQ-12</strain>
    </source>
</reference>
<feature type="transmembrane region" description="Helical" evidence="1">
    <location>
        <begin position="87"/>
        <end position="105"/>
    </location>
</feature>
<dbReference type="RefSeq" id="WP_110608777.1">
    <property type="nucleotide sequence ID" value="NZ_PDOD01000001.1"/>
</dbReference>
<protein>
    <submittedName>
        <fullName evidence="2">Uncharacterized protein</fullName>
    </submittedName>
</protein>
<keyword evidence="1" id="KW-0472">Membrane</keyword>
<feature type="transmembrane region" description="Helical" evidence="1">
    <location>
        <begin position="162"/>
        <end position="183"/>
    </location>
</feature>
<dbReference type="Proteomes" id="UP000248214">
    <property type="component" value="Unassembled WGS sequence"/>
</dbReference>